<organism evidence="2 3">
    <name type="scientific">Paramuricea clavata</name>
    <name type="common">Red gorgonian</name>
    <name type="synonym">Violescent sea-whip</name>
    <dbReference type="NCBI Taxonomy" id="317549"/>
    <lineage>
        <taxon>Eukaryota</taxon>
        <taxon>Metazoa</taxon>
        <taxon>Cnidaria</taxon>
        <taxon>Anthozoa</taxon>
        <taxon>Octocorallia</taxon>
        <taxon>Malacalcyonacea</taxon>
        <taxon>Plexauridae</taxon>
        <taxon>Paramuricea</taxon>
    </lineage>
</organism>
<dbReference type="OrthoDB" id="7554794at2759"/>
<dbReference type="Proteomes" id="UP001152795">
    <property type="component" value="Unassembled WGS sequence"/>
</dbReference>
<evidence type="ECO:0000256" key="1">
    <source>
        <dbReference type="SAM" id="MobiDB-lite"/>
    </source>
</evidence>
<dbReference type="Gene3D" id="3.40.395.10">
    <property type="entry name" value="Adenoviral Proteinase, Chain A"/>
    <property type="match status" value="1"/>
</dbReference>
<protein>
    <submittedName>
        <fullName evidence="2">ADP-dependent glucokinase</fullName>
    </submittedName>
</protein>
<keyword evidence="3" id="KW-1185">Reference proteome</keyword>
<dbReference type="EMBL" id="CACRXK020000129">
    <property type="protein sequence ID" value="CAB3978620.1"/>
    <property type="molecule type" value="Genomic_DNA"/>
</dbReference>
<dbReference type="InterPro" id="IPR038765">
    <property type="entry name" value="Papain-like_cys_pep_sf"/>
</dbReference>
<accession>A0A6S7FW73</accession>
<feature type="region of interest" description="Disordered" evidence="1">
    <location>
        <begin position="1"/>
        <end position="56"/>
    </location>
</feature>
<comment type="caution">
    <text evidence="2">The sequence shown here is derived from an EMBL/GenBank/DDBJ whole genome shotgun (WGS) entry which is preliminary data.</text>
</comment>
<name>A0A6S7FW73_PARCT</name>
<evidence type="ECO:0000313" key="3">
    <source>
        <dbReference type="Proteomes" id="UP001152795"/>
    </source>
</evidence>
<gene>
    <name evidence="2" type="ORF">PACLA_8A034124</name>
</gene>
<evidence type="ECO:0000313" key="2">
    <source>
        <dbReference type="EMBL" id="CAB3978620.1"/>
    </source>
</evidence>
<feature type="compositionally biased region" description="Acidic residues" evidence="1">
    <location>
        <begin position="24"/>
        <end position="47"/>
    </location>
</feature>
<reference evidence="2" key="1">
    <citation type="submission" date="2020-04" db="EMBL/GenBank/DDBJ databases">
        <authorList>
            <person name="Alioto T."/>
            <person name="Alioto T."/>
            <person name="Gomez Garrido J."/>
        </authorList>
    </citation>
    <scope>NUCLEOTIDE SEQUENCE</scope>
    <source>
        <strain evidence="2">A484AB</strain>
    </source>
</reference>
<sequence>MGENTEFNEDMLLSDNVNLTGYSDTDDDDDGDDNDDRVNAEDNDNWDNTDPTTGTTEDVVVDENIHPFDENNDASSLNIADEVQLQDQVVKKKKENQLIPSVANFMKLDFDQKSQRITPTIIRHLLHICDLIVRNKLDIKIDHGDRGVLEYITSKDCPKKDIKFMFVENMRIHDELLNNAKRSAEEAGLIESRQEVKKSVKNNTSTAGNDIINFLRKTESYRKSAGLDQTEEDKGVAPGNAAAPVTAGVSGAAHKPGTVASSTAKIEEHFRKNGVKPIPQGIKFADGQLGISYQDMIEDLTRNYTQTQPNLNEKNRHRVLLLLKKTNMPISYIRNKRIKEDKFLNTDDIDKLARANAVVKKYYLGCYPANNYPKNIKDRCCWVWNTDEDDKPGTHWVCVVKDRQDIVFFDSFGKTPRFFGRKYWLDYFRSLRCNYSVYMQLPRQSYISKTCGAWCLLFLNSFYNNDDIIDIFSVKQDELLENEKKLQELVYREYPNMINIYKRKCSKGKGQICKTYLEAFQQYM</sequence>
<dbReference type="AlphaFoldDB" id="A0A6S7FW73"/>
<proteinExistence type="predicted"/>
<dbReference type="SUPFAM" id="SSF54001">
    <property type="entry name" value="Cysteine proteinases"/>
    <property type="match status" value="1"/>
</dbReference>